<feature type="domain" description="TonB-dependent receptor plug" evidence="15">
    <location>
        <begin position="56"/>
        <end position="164"/>
    </location>
</feature>
<keyword evidence="8 12" id="KW-0798">TonB box</keyword>
<keyword evidence="16" id="KW-0675">Receptor</keyword>
<comment type="subcellular location">
    <subcellularLocation>
        <location evidence="1 11">Cell outer membrane</location>
        <topology evidence="1 11">Multi-pass membrane protein</topology>
    </subcellularLocation>
</comment>
<keyword evidence="2 11" id="KW-0813">Transport</keyword>
<dbReference type="InterPro" id="IPR036942">
    <property type="entry name" value="Beta-barrel_TonB_sf"/>
</dbReference>
<keyword evidence="4" id="KW-0410">Iron transport</keyword>
<dbReference type="PROSITE" id="PS52016">
    <property type="entry name" value="TONB_DEPENDENT_REC_3"/>
    <property type="match status" value="1"/>
</dbReference>
<feature type="signal peptide" evidence="13">
    <location>
        <begin position="1"/>
        <end position="27"/>
    </location>
</feature>
<evidence type="ECO:0000256" key="11">
    <source>
        <dbReference type="PROSITE-ProRule" id="PRU01360"/>
    </source>
</evidence>
<keyword evidence="17" id="KW-1185">Reference proteome</keyword>
<dbReference type="InterPro" id="IPR012910">
    <property type="entry name" value="Plug_dom"/>
</dbReference>
<dbReference type="EMBL" id="QVRA01000024">
    <property type="protein sequence ID" value="RJG52590.1"/>
    <property type="molecule type" value="Genomic_DNA"/>
</dbReference>
<evidence type="ECO:0000256" key="2">
    <source>
        <dbReference type="ARBA" id="ARBA00022448"/>
    </source>
</evidence>
<dbReference type="InterPro" id="IPR039426">
    <property type="entry name" value="TonB-dep_rcpt-like"/>
</dbReference>
<proteinExistence type="inferred from homology"/>
<evidence type="ECO:0000256" key="5">
    <source>
        <dbReference type="ARBA" id="ARBA00022692"/>
    </source>
</evidence>
<evidence type="ECO:0000313" key="16">
    <source>
        <dbReference type="EMBL" id="RJG52590.1"/>
    </source>
</evidence>
<feature type="domain" description="TonB-dependent receptor-like beta-barrel" evidence="14">
    <location>
        <begin position="330"/>
        <end position="775"/>
    </location>
</feature>
<evidence type="ECO:0000256" key="8">
    <source>
        <dbReference type="ARBA" id="ARBA00023077"/>
    </source>
</evidence>
<dbReference type="PANTHER" id="PTHR32552:SF81">
    <property type="entry name" value="TONB-DEPENDENT OUTER MEMBRANE RECEPTOR"/>
    <property type="match status" value="1"/>
</dbReference>
<dbReference type="PANTHER" id="PTHR32552">
    <property type="entry name" value="FERRICHROME IRON RECEPTOR-RELATED"/>
    <property type="match status" value="1"/>
</dbReference>
<dbReference type="AlphaFoldDB" id="A0A418YN33"/>
<evidence type="ECO:0000256" key="13">
    <source>
        <dbReference type="SAM" id="SignalP"/>
    </source>
</evidence>
<keyword evidence="7" id="KW-0406">Ion transport</keyword>
<reference evidence="16 17" key="1">
    <citation type="submission" date="2018-08" db="EMBL/GenBank/DDBJ databases">
        <title>Sphingobium sp. EO9.</title>
        <authorList>
            <person name="Park Y."/>
            <person name="Kim K.H."/>
            <person name="Jeon C.O."/>
        </authorList>
    </citation>
    <scope>NUCLEOTIDE SEQUENCE [LARGE SCALE GENOMIC DNA]</scope>
    <source>
        <strain evidence="16 17">EO9</strain>
    </source>
</reference>
<dbReference type="GO" id="GO:0006826">
    <property type="term" value="P:iron ion transport"/>
    <property type="evidence" value="ECO:0007669"/>
    <property type="project" value="UniProtKB-KW"/>
</dbReference>
<dbReference type="Pfam" id="PF00593">
    <property type="entry name" value="TonB_dep_Rec_b-barrel"/>
    <property type="match status" value="1"/>
</dbReference>
<dbReference type="SUPFAM" id="SSF56935">
    <property type="entry name" value="Porins"/>
    <property type="match status" value="1"/>
</dbReference>
<dbReference type="InterPro" id="IPR000531">
    <property type="entry name" value="Beta-barrel_TonB"/>
</dbReference>
<feature type="chain" id="PRO_5019105806" evidence="13">
    <location>
        <begin position="28"/>
        <end position="822"/>
    </location>
</feature>
<keyword evidence="6" id="KW-0408">Iron</keyword>
<protein>
    <submittedName>
        <fullName evidence="16">TonB-dependent receptor</fullName>
    </submittedName>
</protein>
<keyword evidence="10 11" id="KW-0998">Cell outer membrane</keyword>
<evidence type="ECO:0000259" key="14">
    <source>
        <dbReference type="Pfam" id="PF00593"/>
    </source>
</evidence>
<evidence type="ECO:0000313" key="17">
    <source>
        <dbReference type="Proteomes" id="UP000283469"/>
    </source>
</evidence>
<evidence type="ECO:0000256" key="1">
    <source>
        <dbReference type="ARBA" id="ARBA00004571"/>
    </source>
</evidence>
<dbReference type="GO" id="GO:0009279">
    <property type="term" value="C:cell outer membrane"/>
    <property type="evidence" value="ECO:0007669"/>
    <property type="project" value="UniProtKB-SubCell"/>
</dbReference>
<evidence type="ECO:0000256" key="12">
    <source>
        <dbReference type="RuleBase" id="RU003357"/>
    </source>
</evidence>
<keyword evidence="5 11" id="KW-0812">Transmembrane</keyword>
<evidence type="ECO:0000259" key="15">
    <source>
        <dbReference type="Pfam" id="PF07715"/>
    </source>
</evidence>
<organism evidence="16 17">
    <name type="scientific">Sphingobium terrigena</name>
    <dbReference type="NCBI Taxonomy" id="2304063"/>
    <lineage>
        <taxon>Bacteria</taxon>
        <taxon>Pseudomonadati</taxon>
        <taxon>Pseudomonadota</taxon>
        <taxon>Alphaproteobacteria</taxon>
        <taxon>Sphingomonadales</taxon>
        <taxon>Sphingomonadaceae</taxon>
        <taxon>Sphingobium</taxon>
    </lineage>
</organism>
<evidence type="ECO:0000256" key="3">
    <source>
        <dbReference type="ARBA" id="ARBA00022452"/>
    </source>
</evidence>
<dbReference type="Pfam" id="PF07715">
    <property type="entry name" value="Plug"/>
    <property type="match status" value="1"/>
</dbReference>
<dbReference type="OrthoDB" id="7223550at2"/>
<keyword evidence="3 11" id="KW-1134">Transmembrane beta strand</keyword>
<evidence type="ECO:0000256" key="6">
    <source>
        <dbReference type="ARBA" id="ARBA00023004"/>
    </source>
</evidence>
<dbReference type="Gene3D" id="2.40.170.20">
    <property type="entry name" value="TonB-dependent receptor, beta-barrel domain"/>
    <property type="match status" value="1"/>
</dbReference>
<gene>
    <name evidence="16" type="ORF">D0Z70_19285</name>
</gene>
<evidence type="ECO:0000256" key="4">
    <source>
        <dbReference type="ARBA" id="ARBA00022496"/>
    </source>
</evidence>
<name>A0A418YN33_9SPHN</name>
<evidence type="ECO:0000256" key="10">
    <source>
        <dbReference type="ARBA" id="ARBA00023237"/>
    </source>
</evidence>
<evidence type="ECO:0000256" key="7">
    <source>
        <dbReference type="ARBA" id="ARBA00023065"/>
    </source>
</evidence>
<dbReference type="Proteomes" id="UP000283469">
    <property type="component" value="Unassembled WGS sequence"/>
</dbReference>
<evidence type="ECO:0000256" key="9">
    <source>
        <dbReference type="ARBA" id="ARBA00023136"/>
    </source>
</evidence>
<comment type="caution">
    <text evidence="16">The sequence shown here is derived from an EMBL/GenBank/DDBJ whole genome shotgun (WGS) entry which is preliminary data.</text>
</comment>
<keyword evidence="13" id="KW-0732">Signal</keyword>
<accession>A0A418YN33</accession>
<sequence>MNNIISNLKLAGSALALACVLASPVAANEADAPSADQSQGGLQDIVVTARKRSESVQDVPVAVTALSAEQIAQKDLTNLEKVAASTPNFSVGRASNGSGATLTLRGIGSSATSIGIEQSVAVVVDGVYYGQGRVINEGFFDLARLEILKGPQALFFGKNATAGVVSITTADPTPDWEFKVRTAYEFRSEQAQVEAIASGPLSDTLGIRVAVRGSKMWGGYFKNVADPVTLNTLDIATGTLTPHIARPAPRDQPGEKELLGRVTLKWTPDERLTATLKLSGTRSETNNSSWNYVPFNCATGSSSLNPAVPCKESFVTHQNAIPVDIAANLPFSKDDGSLYNRYRSFAVTGAINYELDDVTISSVTNYQENRNSWSCACDFQSSNRGTWATENAKWRAVSSELRALTSYDGPVNLMVGGLYQKTKRVFDQWVLTAGATGFAVENSLAAPANRYVTFQKNSETEGETLAGFGQVMWKLVDTLEATAGVRYTHETKDSYFVQPYVNAAYAGVFTPNTFANANQSFNNWSPEATLTWKPQQGLMVYAAYKTAYKSGGFSNSGIYSAFSPNPIEDFTFKPEKAKGFEVGAKTTLLDNQLRFNVGLYSFKFTDLQVDFFNSQIFAFQTYNAGAARSKGVEVEFEYAPRAIDGLSIQGSVNYNKATYKNFIAPCFSGQKSSEGCNLPSAGNNPLGGAPFQDLSGKPTANAPQWTASLGTRYETPIGSNLKFGLSADARYSDSYIVSGFGNPYSQIGSYVQLDAGVRIGSEDDRWEVAVIGKNLTNRFYVSGMADGPSTGSGSGTAGGVHADVVGFAALPRTVQIQFTGRF</sequence>
<comment type="similarity">
    <text evidence="11 12">Belongs to the TonB-dependent receptor family.</text>
</comment>
<dbReference type="RefSeq" id="WP_119749278.1">
    <property type="nucleotide sequence ID" value="NZ_QVRA01000024.1"/>
</dbReference>
<keyword evidence="9 11" id="KW-0472">Membrane</keyword>